<accession>A0A1J5RPX4</accession>
<feature type="transmembrane region" description="Helical" evidence="7">
    <location>
        <begin position="116"/>
        <end position="135"/>
    </location>
</feature>
<feature type="domain" description="PAS" evidence="9">
    <location>
        <begin position="250"/>
        <end position="299"/>
    </location>
</feature>
<name>A0A1J5RPX4_9ZZZZ</name>
<keyword evidence="7" id="KW-0812">Transmembrane</keyword>
<feature type="transmembrane region" description="Helical" evidence="7">
    <location>
        <begin position="93"/>
        <end position="110"/>
    </location>
</feature>
<dbReference type="Pfam" id="PF00512">
    <property type="entry name" value="HisKA"/>
    <property type="match status" value="1"/>
</dbReference>
<dbReference type="InterPro" id="IPR036890">
    <property type="entry name" value="HATPase_C_sf"/>
</dbReference>
<dbReference type="PRINTS" id="PR00344">
    <property type="entry name" value="BCTRLSENSOR"/>
</dbReference>
<dbReference type="InterPro" id="IPR003661">
    <property type="entry name" value="HisK_dim/P_dom"/>
</dbReference>
<keyword evidence="6 7" id="KW-0472">Membrane</keyword>
<evidence type="ECO:0000259" key="8">
    <source>
        <dbReference type="PROSITE" id="PS50109"/>
    </source>
</evidence>
<evidence type="ECO:0000256" key="2">
    <source>
        <dbReference type="ARBA" id="ARBA00012438"/>
    </source>
</evidence>
<dbReference type="Gene3D" id="3.30.565.10">
    <property type="entry name" value="Histidine kinase-like ATPase, C-terminal domain"/>
    <property type="match status" value="1"/>
</dbReference>
<dbReference type="InterPro" id="IPR005467">
    <property type="entry name" value="His_kinase_dom"/>
</dbReference>
<dbReference type="FunFam" id="3.30.565.10:FF:000006">
    <property type="entry name" value="Sensor histidine kinase WalK"/>
    <property type="match status" value="1"/>
</dbReference>
<dbReference type="SUPFAM" id="SSF55874">
    <property type="entry name" value="ATPase domain of HSP90 chaperone/DNA topoisomerase II/histidine kinase"/>
    <property type="match status" value="1"/>
</dbReference>
<dbReference type="InterPro" id="IPR003594">
    <property type="entry name" value="HATPase_dom"/>
</dbReference>
<dbReference type="GO" id="GO:0016020">
    <property type="term" value="C:membrane"/>
    <property type="evidence" value="ECO:0007669"/>
    <property type="project" value="UniProtKB-SubCell"/>
</dbReference>
<dbReference type="InterPro" id="IPR035965">
    <property type="entry name" value="PAS-like_dom_sf"/>
</dbReference>
<evidence type="ECO:0000256" key="6">
    <source>
        <dbReference type="ARBA" id="ARBA00023136"/>
    </source>
</evidence>
<dbReference type="SUPFAM" id="SSF47384">
    <property type="entry name" value="Homodimeric domain of signal transducing histidine kinase"/>
    <property type="match status" value="1"/>
</dbReference>
<dbReference type="PROSITE" id="PS50112">
    <property type="entry name" value="PAS"/>
    <property type="match status" value="1"/>
</dbReference>
<dbReference type="CDD" id="cd00082">
    <property type="entry name" value="HisKA"/>
    <property type="match status" value="1"/>
</dbReference>
<dbReference type="Pfam" id="PF02518">
    <property type="entry name" value="HATPase_c"/>
    <property type="match status" value="1"/>
</dbReference>
<evidence type="ECO:0000256" key="5">
    <source>
        <dbReference type="ARBA" id="ARBA00022777"/>
    </source>
</evidence>
<dbReference type="SMART" id="SM00387">
    <property type="entry name" value="HATPase_c"/>
    <property type="match status" value="1"/>
</dbReference>
<feature type="domain" description="Histidine kinase" evidence="8">
    <location>
        <begin position="403"/>
        <end position="618"/>
    </location>
</feature>
<evidence type="ECO:0000256" key="1">
    <source>
        <dbReference type="ARBA" id="ARBA00000085"/>
    </source>
</evidence>
<feature type="transmembrane region" description="Helical" evidence="7">
    <location>
        <begin position="147"/>
        <end position="175"/>
    </location>
</feature>
<dbReference type="InterPro" id="IPR004358">
    <property type="entry name" value="Sig_transdc_His_kin-like_C"/>
</dbReference>
<dbReference type="EMBL" id="MLJW01000128">
    <property type="protein sequence ID" value="OIQ97777.1"/>
    <property type="molecule type" value="Genomic_DNA"/>
</dbReference>
<dbReference type="PANTHER" id="PTHR42878">
    <property type="entry name" value="TWO-COMPONENT HISTIDINE KINASE"/>
    <property type="match status" value="1"/>
</dbReference>
<comment type="catalytic activity">
    <reaction evidence="1">
        <text>ATP + protein L-histidine = ADP + protein N-phospho-L-histidine.</text>
        <dbReference type="EC" id="2.7.13.3"/>
    </reaction>
</comment>
<dbReference type="InterPro" id="IPR050351">
    <property type="entry name" value="BphY/WalK/GraS-like"/>
</dbReference>
<gene>
    <name evidence="10" type="primary">cph1_25</name>
    <name evidence="10" type="ORF">GALL_202470</name>
</gene>
<feature type="transmembrane region" description="Helical" evidence="7">
    <location>
        <begin position="195"/>
        <end position="215"/>
    </location>
</feature>
<evidence type="ECO:0000259" key="9">
    <source>
        <dbReference type="PROSITE" id="PS50112"/>
    </source>
</evidence>
<comment type="caution">
    <text evidence="10">The sequence shown here is derived from an EMBL/GenBank/DDBJ whole genome shotgun (WGS) entry which is preliminary data.</text>
</comment>
<dbReference type="GO" id="GO:0006355">
    <property type="term" value="P:regulation of DNA-templated transcription"/>
    <property type="evidence" value="ECO:0007669"/>
    <property type="project" value="InterPro"/>
</dbReference>
<dbReference type="Gene3D" id="3.30.450.20">
    <property type="entry name" value="PAS domain"/>
    <property type="match status" value="1"/>
</dbReference>
<dbReference type="GO" id="GO:0000155">
    <property type="term" value="F:phosphorelay sensor kinase activity"/>
    <property type="evidence" value="ECO:0007669"/>
    <property type="project" value="InterPro"/>
</dbReference>
<keyword evidence="4 10" id="KW-0808">Transferase</keyword>
<sequence>MPIIQAAPIRPTGRPSPIMPKVYNKYMAYMLRDKDSTPTAAAPEDRPGAMLPFADKLADKRWLEILRLAVYLLLAGGLAGAVLLPEVYRAERLAALLLLAVAVVALILLRRDAVRPAVSVLAWGLWLALATLAAADGGLRSPALIGIPVLVTMMGLMLGPMPAFSAAAATAALPALFSLTERDRPMPSAGPASSLSLWLCLVLALALGALLSYFVTRRFAERYRESQRLGRELAARIDEVSARVSEKRRSEEKFARVFHASPVAILISRLDDGRHLDVNGAFRQQFGWSRSEALGATALDLGLWPDAAAHAGWLETLRRAGKVRDYPAVLRTRSGEPRQVLAAAEILELGEAKCVITLIHDITALHQAIAEIRVLNAALEERVRQRTAELTEANKELESFAYSVSHDLRAPLRGIDGYAHLLFDEYAGRLDDQGREYLARIRHAAQRMGTLIDDLLDLSRVSRHEMRREEVDLSRIAAEAIDDLKKSGSPRNAEIHVEDGCTAHGDPMLLRLVLENLLGNAWKYTGRNATTVIRFGNRRNVAGEAAFYVSDNGVGFDMAYVDKLFLPFHRLHKTEDFAGTGVGLASVARVVRRHRGRVWAESAPGQGATFYFTLSPQA</sequence>
<keyword evidence="7" id="KW-1133">Transmembrane helix</keyword>
<dbReference type="InterPro" id="IPR013767">
    <property type="entry name" value="PAS_fold"/>
</dbReference>
<evidence type="ECO:0000313" key="10">
    <source>
        <dbReference type="EMBL" id="OIQ97777.1"/>
    </source>
</evidence>
<dbReference type="InterPro" id="IPR000014">
    <property type="entry name" value="PAS"/>
</dbReference>
<feature type="transmembrane region" description="Helical" evidence="7">
    <location>
        <begin position="65"/>
        <end position="84"/>
    </location>
</feature>
<dbReference type="InterPro" id="IPR036097">
    <property type="entry name" value="HisK_dim/P_sf"/>
</dbReference>
<evidence type="ECO:0000256" key="3">
    <source>
        <dbReference type="ARBA" id="ARBA00022553"/>
    </source>
</evidence>
<dbReference type="EC" id="2.7.13.3" evidence="2"/>
<dbReference type="CDD" id="cd00130">
    <property type="entry name" value="PAS"/>
    <property type="match status" value="1"/>
</dbReference>
<dbReference type="SUPFAM" id="SSF55785">
    <property type="entry name" value="PYP-like sensor domain (PAS domain)"/>
    <property type="match status" value="1"/>
</dbReference>
<dbReference type="Pfam" id="PF00989">
    <property type="entry name" value="PAS"/>
    <property type="match status" value="1"/>
</dbReference>
<dbReference type="GO" id="GO:0007234">
    <property type="term" value="P:osmosensory signaling via phosphorelay pathway"/>
    <property type="evidence" value="ECO:0007669"/>
    <property type="project" value="TreeGrafter"/>
</dbReference>
<dbReference type="GO" id="GO:0000156">
    <property type="term" value="F:phosphorelay response regulator activity"/>
    <property type="evidence" value="ECO:0007669"/>
    <property type="project" value="TreeGrafter"/>
</dbReference>
<dbReference type="AlphaFoldDB" id="A0A1J5RPX4"/>
<dbReference type="Gene3D" id="1.10.287.130">
    <property type="match status" value="1"/>
</dbReference>
<dbReference type="PANTHER" id="PTHR42878:SF15">
    <property type="entry name" value="BACTERIOPHYTOCHROME"/>
    <property type="match status" value="1"/>
</dbReference>
<dbReference type="SMART" id="SM00388">
    <property type="entry name" value="HisKA"/>
    <property type="match status" value="1"/>
</dbReference>
<proteinExistence type="predicted"/>
<keyword evidence="3" id="KW-0597">Phosphoprotein</keyword>
<dbReference type="SMART" id="SM00091">
    <property type="entry name" value="PAS"/>
    <property type="match status" value="1"/>
</dbReference>
<dbReference type="NCBIfam" id="TIGR00229">
    <property type="entry name" value="sensory_box"/>
    <property type="match status" value="1"/>
</dbReference>
<keyword evidence="5" id="KW-0418">Kinase</keyword>
<dbReference type="GO" id="GO:0030295">
    <property type="term" value="F:protein kinase activator activity"/>
    <property type="evidence" value="ECO:0007669"/>
    <property type="project" value="TreeGrafter"/>
</dbReference>
<dbReference type="FunFam" id="1.10.287.130:FF:000070">
    <property type="entry name" value="Histidine kinase sensor protein"/>
    <property type="match status" value="1"/>
</dbReference>
<protein>
    <recommendedName>
        <fullName evidence="2">histidine kinase</fullName>
        <ecNumber evidence="2">2.7.13.3</ecNumber>
    </recommendedName>
</protein>
<organism evidence="10">
    <name type="scientific">mine drainage metagenome</name>
    <dbReference type="NCBI Taxonomy" id="410659"/>
    <lineage>
        <taxon>unclassified sequences</taxon>
        <taxon>metagenomes</taxon>
        <taxon>ecological metagenomes</taxon>
    </lineage>
</organism>
<evidence type="ECO:0000256" key="4">
    <source>
        <dbReference type="ARBA" id="ARBA00022679"/>
    </source>
</evidence>
<evidence type="ECO:0000256" key="7">
    <source>
        <dbReference type="SAM" id="Phobius"/>
    </source>
</evidence>
<reference evidence="10" key="1">
    <citation type="submission" date="2016-10" db="EMBL/GenBank/DDBJ databases">
        <title>Sequence of Gallionella enrichment culture.</title>
        <authorList>
            <person name="Poehlein A."/>
            <person name="Muehling M."/>
            <person name="Daniel R."/>
        </authorList>
    </citation>
    <scope>NUCLEOTIDE SEQUENCE</scope>
</reference>
<dbReference type="PROSITE" id="PS50109">
    <property type="entry name" value="HIS_KIN"/>
    <property type="match status" value="1"/>
</dbReference>